<keyword evidence="3" id="KW-0597">Phosphoprotein</keyword>
<feature type="compositionally biased region" description="Polar residues" evidence="7">
    <location>
        <begin position="747"/>
        <end position="758"/>
    </location>
</feature>
<evidence type="ECO:0000256" key="2">
    <source>
        <dbReference type="ARBA" id="ARBA00022475"/>
    </source>
</evidence>
<dbReference type="GO" id="GO:0032012">
    <property type="term" value="P:regulation of ARF protein signal transduction"/>
    <property type="evidence" value="ECO:0007669"/>
    <property type="project" value="InterPro"/>
</dbReference>
<dbReference type="InterPro" id="IPR023394">
    <property type="entry name" value="Sec7_C_sf"/>
</dbReference>
<dbReference type="GO" id="GO:0005085">
    <property type="term" value="F:guanyl-nucleotide exchange factor activity"/>
    <property type="evidence" value="ECO:0007669"/>
    <property type="project" value="InterPro"/>
</dbReference>
<keyword evidence="2" id="KW-1003">Cell membrane</keyword>
<dbReference type="Proteomes" id="UP000694700">
    <property type="component" value="Unplaced"/>
</dbReference>
<feature type="region of interest" description="Disordered" evidence="7">
    <location>
        <begin position="14"/>
        <end position="33"/>
    </location>
</feature>
<evidence type="ECO:0000259" key="9">
    <source>
        <dbReference type="PROSITE" id="PS50190"/>
    </source>
</evidence>
<feature type="region of interest" description="Disordered" evidence="7">
    <location>
        <begin position="737"/>
        <end position="763"/>
    </location>
</feature>
<feature type="compositionally biased region" description="Polar residues" evidence="7">
    <location>
        <begin position="1525"/>
        <end position="1571"/>
    </location>
</feature>
<feature type="domain" description="SEC7" evidence="9">
    <location>
        <begin position="1070"/>
        <end position="1252"/>
    </location>
</feature>
<keyword evidence="6" id="KW-0966">Cell projection</keyword>
<dbReference type="Gene3D" id="1.10.1000.11">
    <property type="entry name" value="Arf Nucleotide-binding Site Opener,domain 2"/>
    <property type="match status" value="1"/>
</dbReference>
<dbReference type="CDD" id="cd13295">
    <property type="entry name" value="PH_EFA6"/>
    <property type="match status" value="1"/>
</dbReference>
<dbReference type="FunFam" id="1.10.1000.11:FF:000004">
    <property type="entry name" value="PH and SEC7 domain-containing protein 2"/>
    <property type="match status" value="1"/>
</dbReference>
<proteinExistence type="predicted"/>
<dbReference type="PROSITE" id="PS50190">
    <property type="entry name" value="SEC7"/>
    <property type="match status" value="1"/>
</dbReference>
<feature type="compositionally biased region" description="Low complexity" evidence="7">
    <location>
        <begin position="339"/>
        <end position="351"/>
    </location>
</feature>
<feature type="domain" description="PH" evidence="8">
    <location>
        <begin position="1296"/>
        <end position="1409"/>
    </location>
</feature>
<dbReference type="PROSITE" id="PS50003">
    <property type="entry name" value="PH_DOMAIN"/>
    <property type="match status" value="1"/>
</dbReference>
<feature type="region of interest" description="Disordered" evidence="7">
    <location>
        <begin position="1525"/>
        <end position="1580"/>
    </location>
</feature>
<feature type="region of interest" description="Disordered" evidence="7">
    <location>
        <begin position="842"/>
        <end position="884"/>
    </location>
</feature>
<feature type="compositionally biased region" description="Polar residues" evidence="7">
    <location>
        <begin position="279"/>
        <end position="316"/>
    </location>
</feature>
<name>A0A8C1VTX7_CYPCA</name>
<feature type="compositionally biased region" description="Polar residues" evidence="7">
    <location>
        <begin position="81"/>
        <end position="99"/>
    </location>
</feature>
<evidence type="ECO:0000256" key="5">
    <source>
        <dbReference type="ARBA" id="ARBA00023136"/>
    </source>
</evidence>
<dbReference type="Gene3D" id="2.30.29.30">
    <property type="entry name" value="Pleckstrin-homology domain (PH domain)/Phosphotyrosine-binding domain (PTB)"/>
    <property type="match status" value="1"/>
</dbReference>
<dbReference type="Ensembl" id="ENSCCRT00015058802.1">
    <property type="protein sequence ID" value="ENSCCRP00015056917.1"/>
    <property type="gene ID" value="ENSCCRG00015022899.1"/>
</dbReference>
<dbReference type="SUPFAM" id="SSF48425">
    <property type="entry name" value="Sec7 domain"/>
    <property type="match status" value="1"/>
</dbReference>
<dbReference type="PANTHER" id="PTHR10663:SF334">
    <property type="entry name" value="PH AND SEC7 DOMAIN-CONTAINING PROTEIN 1"/>
    <property type="match status" value="1"/>
</dbReference>
<evidence type="ECO:0000259" key="8">
    <source>
        <dbReference type="PROSITE" id="PS50003"/>
    </source>
</evidence>
<dbReference type="FunFam" id="2.30.29.30:FF:000054">
    <property type="entry name" value="PH and SEC7 domain-containing protein 3"/>
    <property type="match status" value="1"/>
</dbReference>
<feature type="compositionally biased region" description="Polar residues" evidence="7">
    <location>
        <begin position="842"/>
        <end position="855"/>
    </location>
</feature>
<evidence type="ECO:0000256" key="7">
    <source>
        <dbReference type="SAM" id="MobiDB-lite"/>
    </source>
</evidence>
<dbReference type="SMART" id="SM00222">
    <property type="entry name" value="Sec7"/>
    <property type="match status" value="1"/>
</dbReference>
<feature type="region of interest" description="Disordered" evidence="7">
    <location>
        <begin position="68"/>
        <end position="132"/>
    </location>
</feature>
<evidence type="ECO:0000256" key="4">
    <source>
        <dbReference type="ARBA" id="ARBA00023054"/>
    </source>
</evidence>
<dbReference type="InterPro" id="IPR011993">
    <property type="entry name" value="PH-like_dom_sf"/>
</dbReference>
<dbReference type="InterPro" id="IPR041681">
    <property type="entry name" value="PH_9"/>
</dbReference>
<feature type="compositionally biased region" description="Polar residues" evidence="7">
    <location>
        <begin position="688"/>
        <end position="708"/>
    </location>
</feature>
<feature type="compositionally biased region" description="Polar residues" evidence="7">
    <location>
        <begin position="326"/>
        <end position="338"/>
    </location>
</feature>
<sequence>MSQTGKVLHLYVEVRSPPEHDGKGRSCETPVEQDGPVEALTKLAQTATGFPAPPSSTIKPNVSFRLQTSHNSLDSPHRCSIPQQEPFQEVSSGLNNNIDSKLLKHTHSSNSGRTSGPETPCQACSHHKNSKPVQGQRSVVTFSYIEKAHVKTVESPCNSPSGIKEVATCPLKKFSDPVWSRPAESTCNNSPFHQHMGSTLDPIGQAATQRALKEFGSPQLRCKFSHCSDWSPEFHQRHRERCQSWAGPPLPNCSAYHHDPDPGRVGAACGVPKSPASDAVSSHNNQQKSTSRSQGCPMQNLSLKQDCSTPVGQTWGSRAEDRPLSGQRTSLTNTPTRGLNQLSGSNNSSALNSPEIARKIAEEATKVSTIFNEVRSSPPPVVFGASSNLSSTNYGYPSKEIQSVQQSPVQHSAVKMNIPVHEDRSMTNGVPLYLHEAPATKSSDLRDDLANHSFCSVPDSPALPSHLLRLSLSKADVCSPLRDPRQLRADLPVSDSPTLHRHKPPQYTGEEWTSGEPWFLDEEDWDDHVIAESVEISRRLFIGQSVDDSPVSWTSRQQWKEQAKKEEGKFSLSEKLEGNLKSSSPVYRKGVRVEVIGRGEENVSNSVCGVNHSPGESVEEMTRLTQQQRQAEWRRRQALLLGPVVLEEGDGERGEGEQGFGDHQGLVGSSPSSSGVTGSLGDRDCISPESSQNSNQSDHPSSGIQSDGGSLVPGPSLHCQKIARAKWEFLFGTPAENTASEQEKNVPESSTAPPSGHSTPIPPSYLPLEELALRANHDVQHVEVELVTPPPAAPGTSPKTGIIRRTLKYSETDLDSVPLRCYRETDIDEVLLAEQEDADSAFGSNRSVMGTSCAGSSPLEEMQNERTDGQEDGEEEEEEEEDVASWVTVRMQGDVRRLLADQRDEEEEFYSIMLKRPQDHFSNNHPALKSPILVRGPRRRSGDSLDTFSRHFENIMESHRAKGTSYSSLDSLDPLTSSTQTVLTFDLPTLTPQVQGQIYQSARQIVELSFAPLAHVEIPSLSESVLTITGDTDATRAPSSERLSSGSDDRNGQSWQSNPPLSLPRVKSPRFAADPDLDQELSERLGLGSNDTISNGNRADLDAAKRLAKRLFNLDGFRKCDVARHLSKNNDFSRLVAEEYLRYFNFTEMTLDQALRAFLLEFALTGETQERERILAHFSRRYLQCHSSLTLSEDSVHTLTCALMLLNTDLHGHNVGKRMSCTQFIANLEGLNSSHDFPKELLKALYNSIKNEKLQWTIDEEELRKSFSELGEQRGESNSREVKQTASGFVPPSGALLYKTGFLVRKVHADCDGKRTPRGKRGWKTFYAVLKGLILYLQKGEYRPDKQLSDEDLKNAVSIHHSLAIRATDYSKRPNVFYLRTADWRVYLFQAPNAEQMQSWITRINTVAAMFSAPPLPAAIGSQKKFSRPLLPGSASKLSQEEQVQAHEARFRSISTELAQLHSYPPDRKVKGRELEEYRLREEYLEFEKTRYETYSMLLRAKQRCDDDDLSLFEAMLLEEGALQRAQSSPTLQDSSMTCSTRDGASQSTAAGAQEPSGNGNNGCSRGQGQRHSYRQAVRK</sequence>
<protein>
    <recommendedName>
        <fullName evidence="12">PH and SEC7 domain-containing protein 1-like</fullName>
    </recommendedName>
</protein>
<feature type="region of interest" description="Disordered" evidence="7">
    <location>
        <begin position="1032"/>
        <end position="1069"/>
    </location>
</feature>
<feature type="region of interest" description="Disordered" evidence="7">
    <location>
        <begin position="264"/>
        <end position="351"/>
    </location>
</feature>
<dbReference type="InterPro" id="IPR035999">
    <property type="entry name" value="Sec7_dom_sf"/>
</dbReference>
<evidence type="ECO:0000313" key="10">
    <source>
        <dbReference type="Ensembl" id="ENSCCRP00015056917.1"/>
    </source>
</evidence>
<dbReference type="InterPro" id="IPR000904">
    <property type="entry name" value="Sec7_dom"/>
</dbReference>
<dbReference type="SUPFAM" id="SSF50729">
    <property type="entry name" value="PH domain-like"/>
    <property type="match status" value="1"/>
</dbReference>
<dbReference type="GO" id="GO:0032587">
    <property type="term" value="C:ruffle membrane"/>
    <property type="evidence" value="ECO:0007669"/>
    <property type="project" value="UniProtKB-SubCell"/>
</dbReference>
<dbReference type="SMART" id="SM00233">
    <property type="entry name" value="PH"/>
    <property type="match status" value="1"/>
</dbReference>
<evidence type="ECO:0000256" key="3">
    <source>
        <dbReference type="ARBA" id="ARBA00022553"/>
    </source>
</evidence>
<feature type="compositionally biased region" description="Acidic residues" evidence="7">
    <location>
        <begin position="870"/>
        <end position="883"/>
    </location>
</feature>
<feature type="compositionally biased region" description="Low complexity" evidence="7">
    <location>
        <begin position="665"/>
        <end position="680"/>
    </location>
</feature>
<dbReference type="CDD" id="cd00171">
    <property type="entry name" value="Sec7"/>
    <property type="match status" value="1"/>
</dbReference>
<dbReference type="Pfam" id="PF01369">
    <property type="entry name" value="Sec7"/>
    <property type="match status" value="1"/>
</dbReference>
<feature type="region of interest" description="Disordered" evidence="7">
    <location>
        <begin position="645"/>
        <end position="716"/>
    </location>
</feature>
<evidence type="ECO:0000256" key="6">
    <source>
        <dbReference type="ARBA" id="ARBA00023273"/>
    </source>
</evidence>
<organism evidence="10 11">
    <name type="scientific">Cyprinus carpio</name>
    <name type="common">Common carp</name>
    <dbReference type="NCBI Taxonomy" id="7962"/>
    <lineage>
        <taxon>Eukaryota</taxon>
        <taxon>Metazoa</taxon>
        <taxon>Chordata</taxon>
        <taxon>Craniata</taxon>
        <taxon>Vertebrata</taxon>
        <taxon>Euteleostomi</taxon>
        <taxon>Actinopterygii</taxon>
        <taxon>Neopterygii</taxon>
        <taxon>Teleostei</taxon>
        <taxon>Ostariophysi</taxon>
        <taxon>Cypriniformes</taxon>
        <taxon>Cyprinidae</taxon>
        <taxon>Cyprininae</taxon>
        <taxon>Cyprinus</taxon>
    </lineage>
</organism>
<feature type="region of interest" description="Disordered" evidence="7">
    <location>
        <begin position="488"/>
        <end position="511"/>
    </location>
</feature>
<evidence type="ECO:0008006" key="12">
    <source>
        <dbReference type="Google" id="ProtNLM"/>
    </source>
</evidence>
<feature type="compositionally biased region" description="Basic and acidic residues" evidence="7">
    <location>
        <begin position="16"/>
        <end position="26"/>
    </location>
</feature>
<dbReference type="Pfam" id="PF15410">
    <property type="entry name" value="PH_9"/>
    <property type="match status" value="1"/>
</dbReference>
<feature type="compositionally biased region" description="Polar residues" evidence="7">
    <location>
        <begin position="1032"/>
        <end position="1060"/>
    </location>
</feature>
<comment type="subcellular location">
    <subcellularLocation>
        <location evidence="1">Cell projection</location>
        <location evidence="1">Ruffle membrane</location>
    </subcellularLocation>
</comment>
<keyword evidence="5" id="KW-0472">Membrane</keyword>
<evidence type="ECO:0000313" key="11">
    <source>
        <dbReference type="Proteomes" id="UP000694700"/>
    </source>
</evidence>
<dbReference type="PANTHER" id="PTHR10663">
    <property type="entry name" value="GUANYL-NUCLEOTIDE EXCHANGE FACTOR"/>
    <property type="match status" value="1"/>
</dbReference>
<keyword evidence="4" id="KW-0175">Coiled coil</keyword>
<accession>A0A8C1VTX7</accession>
<feature type="region of interest" description="Disordered" evidence="7">
    <location>
        <begin position="606"/>
        <end position="625"/>
    </location>
</feature>
<evidence type="ECO:0000256" key="1">
    <source>
        <dbReference type="ARBA" id="ARBA00004632"/>
    </source>
</evidence>
<reference evidence="10" key="1">
    <citation type="submission" date="2025-08" db="UniProtKB">
        <authorList>
            <consortium name="Ensembl"/>
        </authorList>
    </citation>
    <scope>IDENTIFICATION</scope>
</reference>
<dbReference type="InterPro" id="IPR001849">
    <property type="entry name" value="PH_domain"/>
</dbReference>
<feature type="compositionally biased region" description="Polar residues" evidence="7">
    <location>
        <begin position="108"/>
        <end position="117"/>
    </location>
</feature>